<proteinExistence type="predicted"/>
<reference evidence="1 2" key="1">
    <citation type="journal article" date="2012" name="Gene">
        <title>Sequence of Leptospira santarosai serovar Shermani genome and prediction of virulence-associated genes.</title>
        <authorList>
            <person name="Chou L.F."/>
            <person name="Chen Y.T."/>
            <person name="Lu C.W."/>
            <person name="Ko Y.C."/>
            <person name="Tang C.Y."/>
            <person name="Pan M.J."/>
            <person name="Tian Y.C."/>
            <person name="Chiu C.H."/>
            <person name="Hung C.C."/>
            <person name="Yang C.W."/>
        </authorList>
    </citation>
    <scope>NUCLEOTIDE SEQUENCE [LARGE SCALE GENOMIC DNA]</scope>
    <source>
        <strain evidence="1">LT 821</strain>
    </source>
</reference>
<dbReference type="EMBL" id="CP006694">
    <property type="protein sequence ID" value="EKT86453.2"/>
    <property type="molecule type" value="Genomic_DNA"/>
</dbReference>
<protein>
    <submittedName>
        <fullName evidence="1">Uncharacterized protein</fullName>
    </submittedName>
</protein>
<dbReference type="STRING" id="758847.LSS_12127"/>
<evidence type="ECO:0000313" key="2">
    <source>
        <dbReference type="Proteomes" id="UP000035800"/>
    </source>
</evidence>
<dbReference type="Proteomes" id="UP000035800">
    <property type="component" value="Chromosome I"/>
</dbReference>
<sequence>MSTKTYKNGTEMNGELEIPTDVHFEIYGFLM</sequence>
<name>K8XYC5_9LEPT</name>
<organism evidence="1 2">
    <name type="scientific">Leptospira santarosai serovar Shermani str. LT 821</name>
    <dbReference type="NCBI Taxonomy" id="758847"/>
    <lineage>
        <taxon>Bacteria</taxon>
        <taxon>Pseudomonadati</taxon>
        <taxon>Spirochaetota</taxon>
        <taxon>Spirochaetia</taxon>
        <taxon>Leptospirales</taxon>
        <taxon>Leptospiraceae</taxon>
        <taxon>Leptospira</taxon>
    </lineage>
</organism>
<accession>K8XYC5</accession>
<dbReference type="AlphaFoldDB" id="K8XYC5"/>
<evidence type="ECO:0000313" key="1">
    <source>
        <dbReference type="EMBL" id="EKT86453.2"/>
    </source>
</evidence>
<gene>
    <name evidence="1" type="ORF">LSS_12127</name>
</gene>
<dbReference type="KEGG" id="lst:LSS_12127"/>
<reference evidence="1 2" key="2">
    <citation type="journal article" date="2014" name="Emerg. Microbes Infect.">
        <title>Potential impact on kidney infection: a whole-genome analysis of Leptospira santarosai serovar Shermani.</title>
        <authorList>
            <person name="Chou L.F."/>
            <person name="Chen T.W."/>
            <person name="Ko Y.C."/>
            <person name="Pan M.J."/>
            <person name="Tian Y.C."/>
            <person name="Chiu C.H."/>
            <person name="Tang P."/>
            <person name="Hung C.C."/>
            <person name="Yang C.W."/>
        </authorList>
    </citation>
    <scope>NUCLEOTIDE SEQUENCE</scope>
    <source>
        <strain evidence="1 2">LT 821</strain>
    </source>
</reference>